<evidence type="ECO:0000313" key="8">
    <source>
        <dbReference type="EMBL" id="PSR99362.1"/>
    </source>
</evidence>
<dbReference type="InterPro" id="IPR037817">
    <property type="entry name" value="TAF7"/>
</dbReference>
<evidence type="ECO:0000256" key="5">
    <source>
        <dbReference type="ARBA" id="ARBA00023242"/>
    </source>
</evidence>
<evidence type="ECO:0000256" key="2">
    <source>
        <dbReference type="ARBA" id="ARBA00009368"/>
    </source>
</evidence>
<reference evidence="8 9" key="1">
    <citation type="journal article" date="2018" name="Mycol. Prog.">
        <title>Coniella lustricola, a new species from submerged detritus.</title>
        <authorList>
            <person name="Raudabaugh D.B."/>
            <person name="Iturriaga T."/>
            <person name="Carver A."/>
            <person name="Mondo S."/>
            <person name="Pangilinan J."/>
            <person name="Lipzen A."/>
            <person name="He G."/>
            <person name="Amirebrahimi M."/>
            <person name="Grigoriev I.V."/>
            <person name="Miller A.N."/>
        </authorList>
    </citation>
    <scope>NUCLEOTIDE SEQUENCE [LARGE SCALE GENOMIC DNA]</scope>
    <source>
        <strain evidence="8 9">B22-T-1</strain>
    </source>
</reference>
<keyword evidence="5" id="KW-0539">Nucleus</keyword>
<dbReference type="STRING" id="2025994.A0A2T3AIN7"/>
<dbReference type="EMBL" id="KZ678384">
    <property type="protein sequence ID" value="PSR99362.1"/>
    <property type="molecule type" value="Genomic_DNA"/>
</dbReference>
<feature type="compositionally biased region" description="Acidic residues" evidence="6">
    <location>
        <begin position="559"/>
        <end position="593"/>
    </location>
</feature>
<keyword evidence="3" id="KW-0805">Transcription regulation</keyword>
<comment type="similarity">
    <text evidence="2">Belongs to the TAF7 family.</text>
</comment>
<protein>
    <submittedName>
        <fullName evidence="8">TAFII55 protein conserved region-domain-containing protein</fullName>
    </submittedName>
</protein>
<keyword evidence="4" id="KW-0804">Transcription</keyword>
<evidence type="ECO:0000256" key="6">
    <source>
        <dbReference type="SAM" id="MobiDB-lite"/>
    </source>
</evidence>
<feature type="compositionally biased region" description="Acidic residues" evidence="6">
    <location>
        <begin position="401"/>
        <end position="423"/>
    </location>
</feature>
<dbReference type="InterPro" id="IPR006751">
    <property type="entry name" value="TAFII55_prot_cons_reg"/>
</dbReference>
<feature type="region of interest" description="Disordered" evidence="6">
    <location>
        <begin position="394"/>
        <end position="433"/>
    </location>
</feature>
<sequence length="667" mass="73695">MEGTKKLKLKINRPPSVSSNGLPSASQAQTPSFGGQPVATPDAMSPPTSYFPPSLAMSPTRPSGAAPAAPSSATMPPPAVPPTPTEGRPKIKLKMNRSQPPTPVNENPPSRTPLPARTPLPQKVVPAAEPPAAPTPTTTKAGRTSKPTAKKRARNDAGSDSDDEVDQIQQPQNKKRPIIKTKIPIQVGGQVRKISLKDKLTSSNVVRQPGSGFDSEMEDAESDPITEEEIIFRMMEGVECDYINECLNAKHKKFPSGGNMEFKLKWVDERRAAVTVQTQMFAAVLVDLPTITEATKTWDKKLVMKAADICQMLLAFKRITREEEAKTAELPKVIFDGYRWPHGLTPPMHDAVHRRFRKRLHKNEIDNKEKEVERLLKADKAAIRTRFEFIGERRGTMQVDTPDDDMLDAEGEEDAEGEDEDYPGQESYGPGIEDSEDAALDAAALEEELLREMEDTMLADQAMDSAMNGTLDGHIGQDQAKDKDGQAAKLQILAERVTTPVPESDDEELQGLSEEEVRRVLQRRKLAAQTALNLVHHATKAGQANAETPGQNQSGGQHDEDDVQDDLFGDDFGEDESGEDDYDDDEESDEDLDPAERERREQIRGVRDELKDIGRQIADIKKQLQLPGAQNPLIRSRLQTRLKGLNEDMRLKLASIGEEPPEDSEED</sequence>
<evidence type="ECO:0000256" key="4">
    <source>
        <dbReference type="ARBA" id="ARBA00023163"/>
    </source>
</evidence>
<gene>
    <name evidence="8" type="ORF">BD289DRAFT_424048</name>
</gene>
<dbReference type="Proteomes" id="UP000241462">
    <property type="component" value="Unassembled WGS sequence"/>
</dbReference>
<dbReference type="GO" id="GO:0051123">
    <property type="term" value="P:RNA polymerase II preinitiation complex assembly"/>
    <property type="evidence" value="ECO:0007669"/>
    <property type="project" value="TreeGrafter"/>
</dbReference>
<proteinExistence type="inferred from homology"/>
<dbReference type="Pfam" id="PF04658">
    <property type="entry name" value="TAFII55_N"/>
    <property type="match status" value="1"/>
</dbReference>
<dbReference type="OrthoDB" id="153872at2759"/>
<keyword evidence="9" id="KW-1185">Reference proteome</keyword>
<feature type="compositionally biased region" description="Basic and acidic residues" evidence="6">
    <location>
        <begin position="594"/>
        <end position="605"/>
    </location>
</feature>
<feature type="region of interest" description="Disordered" evidence="6">
    <location>
        <begin position="1"/>
        <end position="175"/>
    </location>
</feature>
<evidence type="ECO:0000256" key="3">
    <source>
        <dbReference type="ARBA" id="ARBA00023015"/>
    </source>
</evidence>
<dbReference type="InParanoid" id="A0A2T3AIN7"/>
<feature type="compositionally biased region" description="Polar residues" evidence="6">
    <location>
        <begin position="545"/>
        <end position="556"/>
    </location>
</feature>
<dbReference type="SMART" id="SM01370">
    <property type="entry name" value="TAFII55_N"/>
    <property type="match status" value="1"/>
</dbReference>
<feature type="compositionally biased region" description="Polar residues" evidence="6">
    <location>
        <begin position="15"/>
        <end position="33"/>
    </location>
</feature>
<dbReference type="GO" id="GO:0005669">
    <property type="term" value="C:transcription factor TFIID complex"/>
    <property type="evidence" value="ECO:0007669"/>
    <property type="project" value="InterPro"/>
</dbReference>
<accession>A0A2T3AIN7</accession>
<dbReference type="GO" id="GO:0016251">
    <property type="term" value="F:RNA polymerase II general transcription initiation factor activity"/>
    <property type="evidence" value="ECO:0007669"/>
    <property type="project" value="TreeGrafter"/>
</dbReference>
<dbReference type="AlphaFoldDB" id="A0A2T3AIN7"/>
<evidence type="ECO:0000259" key="7">
    <source>
        <dbReference type="SMART" id="SM01370"/>
    </source>
</evidence>
<feature type="compositionally biased region" description="Polar residues" evidence="6">
    <location>
        <begin position="96"/>
        <end position="109"/>
    </location>
</feature>
<dbReference type="PANTHER" id="PTHR12228:SF0">
    <property type="entry name" value="TATA-BOX BINDING PROTEIN ASSOCIATED FACTOR 7"/>
    <property type="match status" value="1"/>
</dbReference>
<feature type="compositionally biased region" description="Basic residues" evidence="6">
    <location>
        <begin position="1"/>
        <end position="11"/>
    </location>
</feature>
<dbReference type="PANTHER" id="PTHR12228">
    <property type="entry name" value="TRANSCRIPTION INITIATION FACTOR TFIID 55 KD SUBUNIT-RELATED"/>
    <property type="match status" value="1"/>
</dbReference>
<feature type="compositionally biased region" description="Low complexity" evidence="6">
    <location>
        <begin position="135"/>
        <end position="144"/>
    </location>
</feature>
<feature type="domain" description="TAFII55 protein conserved region" evidence="7">
    <location>
        <begin position="226"/>
        <end position="384"/>
    </location>
</feature>
<organism evidence="8 9">
    <name type="scientific">Coniella lustricola</name>
    <dbReference type="NCBI Taxonomy" id="2025994"/>
    <lineage>
        <taxon>Eukaryota</taxon>
        <taxon>Fungi</taxon>
        <taxon>Dikarya</taxon>
        <taxon>Ascomycota</taxon>
        <taxon>Pezizomycotina</taxon>
        <taxon>Sordariomycetes</taxon>
        <taxon>Sordariomycetidae</taxon>
        <taxon>Diaporthales</taxon>
        <taxon>Schizoparmaceae</taxon>
        <taxon>Coniella</taxon>
    </lineage>
</organism>
<feature type="compositionally biased region" description="Low complexity" evidence="6">
    <location>
        <begin position="58"/>
        <end position="74"/>
    </location>
</feature>
<name>A0A2T3AIN7_9PEZI</name>
<feature type="compositionally biased region" description="Pro residues" evidence="6">
    <location>
        <begin position="75"/>
        <end position="84"/>
    </location>
</feature>
<dbReference type="CDD" id="cd08047">
    <property type="entry name" value="TAF7"/>
    <property type="match status" value="1"/>
</dbReference>
<comment type="subcellular location">
    <subcellularLocation>
        <location evidence="1">Nucleus</location>
    </subcellularLocation>
</comment>
<evidence type="ECO:0000313" key="9">
    <source>
        <dbReference type="Proteomes" id="UP000241462"/>
    </source>
</evidence>
<feature type="region of interest" description="Disordered" evidence="6">
    <location>
        <begin position="541"/>
        <end position="605"/>
    </location>
</feature>
<evidence type="ECO:0000256" key="1">
    <source>
        <dbReference type="ARBA" id="ARBA00004123"/>
    </source>
</evidence>